<evidence type="ECO:0000259" key="2">
    <source>
        <dbReference type="PROSITE" id="PS50031"/>
    </source>
</evidence>
<sequence length="763" mass="83130">MILLPPDGPPPQPHSPHFPQPQHAPSQPAPSTSRTAIISPEDDIQRLFNVCKVGRNNAEVLQEVLVYAKPQELRNDVTKELLSRARASQDLIGSQIPWATTEAEKSRRSATTAAQTTQEQLLAALLAAHEQLTECLKMYEDLERVAIEQEAEERLKTEKLIQALTAVSEYHPTFEEASLVDWVISKGDPERTGKLNPQIATRIFSGSNLSPDALARIWEIASVDSKDGLLDRQGVGVALRLIGHAQNGEVVTEALVKRPGPIAVIESPSSPLWNEHTAGPSSGTQPGALPPLTSHDKAKFRKIFQNSGAQNGCLTGQQAREVFMKSKLPSETLSRIWTMADIRKRGYLDVADFTVAITSYPYANGLTPVASPSAFPPVEDTINNEAFTSYSFRILCPRWEITPATRVQAEHVFTSLDPRQRGRAKGEAVRAYLHQAGLSTNAAGRIWDMADIGHKGYLTLEEFTIALHLMKMRKEGYHLPSALPPDAFAGSTLSHDEDAYDGIARDHSHDHLSADSARPPAIHIPSRSESISRATSVLPGSLNIRTSRSTPQLGTVSNPPVSPFTTAPLTPTPTSPLTALSNYTPMPATTPSDLNITADERARYDRLFDELDSQKKGYLLSDVAVPFFARANLPNEVMATIWDLADSEHDGRLTRDDFAVAMHLIRQKLAGRELPTTVPASLLASSSHPEPSPSLSRHESRLASQGTTTPPPPLPRRASEPAAQVAEPPNLPTLPPLPDEADDDLIRSQTPPPPYSLVASDSV</sequence>
<dbReference type="GO" id="GO:0006897">
    <property type="term" value="P:endocytosis"/>
    <property type="evidence" value="ECO:0007669"/>
    <property type="project" value="TreeGrafter"/>
</dbReference>
<evidence type="ECO:0000313" key="5">
    <source>
        <dbReference type="Proteomes" id="UP000029665"/>
    </source>
</evidence>
<dbReference type="Gene3D" id="1.10.238.10">
    <property type="entry name" value="EF-hand"/>
    <property type="match status" value="4"/>
</dbReference>
<dbReference type="PANTHER" id="PTHR11216:SF170">
    <property type="entry name" value="DYNAMIN ASSOCIATED PROTEIN 160, ISOFORM D"/>
    <property type="match status" value="1"/>
</dbReference>
<evidence type="ECO:0000256" key="1">
    <source>
        <dbReference type="SAM" id="MobiDB-lite"/>
    </source>
</evidence>
<dbReference type="PANTHER" id="PTHR11216">
    <property type="entry name" value="EH DOMAIN"/>
    <property type="match status" value="1"/>
</dbReference>
<feature type="compositionally biased region" description="Pro residues" evidence="1">
    <location>
        <begin position="1"/>
        <end position="19"/>
    </location>
</feature>
<dbReference type="EMBL" id="CCBP010000032">
    <property type="protein sequence ID" value="CDO69009.1"/>
    <property type="molecule type" value="Genomic_DNA"/>
</dbReference>
<dbReference type="OrthoDB" id="524326at2759"/>
<dbReference type="SUPFAM" id="SSF47473">
    <property type="entry name" value="EF-hand"/>
    <property type="match status" value="4"/>
</dbReference>
<feature type="domain" description="EF-hand" evidence="3">
    <location>
        <begin position="633"/>
        <end position="668"/>
    </location>
</feature>
<dbReference type="InterPro" id="IPR000261">
    <property type="entry name" value="EH_dom"/>
</dbReference>
<feature type="compositionally biased region" description="Pro residues" evidence="1">
    <location>
        <begin position="729"/>
        <end position="738"/>
    </location>
</feature>
<feature type="domain" description="EF-hand" evidence="3">
    <location>
        <begin position="438"/>
        <end position="473"/>
    </location>
</feature>
<feature type="compositionally biased region" description="Low complexity" evidence="1">
    <location>
        <begin position="20"/>
        <end position="31"/>
    </location>
</feature>
<dbReference type="STRING" id="5643.A0A060S9Q2"/>
<dbReference type="GO" id="GO:0016197">
    <property type="term" value="P:endosomal transport"/>
    <property type="evidence" value="ECO:0007669"/>
    <property type="project" value="TreeGrafter"/>
</dbReference>
<dbReference type="Pfam" id="PF12763">
    <property type="entry name" value="EH"/>
    <property type="match status" value="4"/>
</dbReference>
<dbReference type="CDD" id="cd00052">
    <property type="entry name" value="EH"/>
    <property type="match status" value="3"/>
</dbReference>
<evidence type="ECO:0000259" key="3">
    <source>
        <dbReference type="PROSITE" id="PS50222"/>
    </source>
</evidence>
<feature type="region of interest" description="Disordered" evidence="1">
    <location>
        <begin position="1"/>
        <end position="34"/>
    </location>
</feature>
<feature type="region of interest" description="Disordered" evidence="1">
    <location>
        <begin position="542"/>
        <end position="575"/>
    </location>
</feature>
<dbReference type="SUPFAM" id="SSF89009">
    <property type="entry name" value="GAT-like domain"/>
    <property type="match status" value="1"/>
</dbReference>
<dbReference type="PROSITE" id="PS50222">
    <property type="entry name" value="EF_HAND_2"/>
    <property type="match status" value="2"/>
</dbReference>
<dbReference type="SMART" id="SM00027">
    <property type="entry name" value="EH"/>
    <property type="match status" value="4"/>
</dbReference>
<feature type="compositionally biased region" description="Low complexity" evidence="1">
    <location>
        <begin position="682"/>
        <end position="695"/>
    </location>
</feature>
<dbReference type="CDD" id="cd21383">
    <property type="entry name" value="GAT_GGA_Tom1-like"/>
    <property type="match status" value="1"/>
</dbReference>
<reference evidence="4" key="1">
    <citation type="submission" date="2014-01" db="EMBL/GenBank/DDBJ databases">
        <title>The genome of the white-rot fungus Pycnoporus cinnabarinus: a basidiomycete model with a versatile arsenal for lignocellulosic biomass breakdown.</title>
        <authorList>
            <person name="Levasseur A."/>
            <person name="Lomascolo A."/>
            <person name="Ruiz-Duenas F.J."/>
            <person name="Uzan E."/>
            <person name="Piumi F."/>
            <person name="Kues U."/>
            <person name="Ram A.F.J."/>
            <person name="Murat C."/>
            <person name="Haon M."/>
            <person name="Benoit I."/>
            <person name="Arfi Y."/>
            <person name="Chevret D."/>
            <person name="Drula E."/>
            <person name="Kwon M.J."/>
            <person name="Gouret P."/>
            <person name="Lesage-Meessen L."/>
            <person name="Lombard V."/>
            <person name="Mariette J."/>
            <person name="Noirot C."/>
            <person name="Park J."/>
            <person name="Patyshakuliyeva A."/>
            <person name="Wieneger R.A.B."/>
            <person name="Wosten H.A.B."/>
            <person name="Martin F."/>
            <person name="Coutinho P.M."/>
            <person name="de Vries R."/>
            <person name="Martinez A.T."/>
            <person name="Klopp C."/>
            <person name="Pontarotti P."/>
            <person name="Henrissat B."/>
            <person name="Record E."/>
        </authorList>
    </citation>
    <scope>NUCLEOTIDE SEQUENCE [LARGE SCALE GENOMIC DNA]</scope>
    <source>
        <strain evidence="4">BRFM137</strain>
    </source>
</reference>
<feature type="region of interest" description="Disordered" evidence="1">
    <location>
        <begin position="682"/>
        <end position="763"/>
    </location>
</feature>
<dbReference type="GO" id="GO:0005737">
    <property type="term" value="C:cytoplasm"/>
    <property type="evidence" value="ECO:0007669"/>
    <property type="project" value="TreeGrafter"/>
</dbReference>
<feature type="domain" description="EH" evidence="2">
    <location>
        <begin position="296"/>
        <end position="377"/>
    </location>
</feature>
<feature type="domain" description="EH" evidence="2">
    <location>
        <begin position="405"/>
        <end position="494"/>
    </location>
</feature>
<organism evidence="4 5">
    <name type="scientific">Pycnoporus cinnabarinus</name>
    <name type="common">Cinnabar-red polypore</name>
    <name type="synonym">Trametes cinnabarina</name>
    <dbReference type="NCBI Taxonomy" id="5643"/>
    <lineage>
        <taxon>Eukaryota</taxon>
        <taxon>Fungi</taxon>
        <taxon>Dikarya</taxon>
        <taxon>Basidiomycota</taxon>
        <taxon>Agaricomycotina</taxon>
        <taxon>Agaricomycetes</taxon>
        <taxon>Polyporales</taxon>
        <taxon>Polyporaceae</taxon>
        <taxon>Trametes</taxon>
    </lineage>
</organism>
<feature type="region of interest" description="Disordered" evidence="1">
    <location>
        <begin position="268"/>
        <end position="292"/>
    </location>
</feature>
<dbReference type="InterPro" id="IPR002048">
    <property type="entry name" value="EF_hand_dom"/>
</dbReference>
<dbReference type="PROSITE" id="PS50031">
    <property type="entry name" value="EH"/>
    <property type="match status" value="3"/>
</dbReference>
<feature type="compositionally biased region" description="Polar residues" evidence="1">
    <location>
        <begin position="543"/>
        <end position="559"/>
    </location>
</feature>
<feature type="domain" description="EH" evidence="2">
    <location>
        <begin position="600"/>
        <end position="689"/>
    </location>
</feature>
<protein>
    <submittedName>
        <fullName evidence="4">Uncharacterized protein</fullName>
    </submittedName>
</protein>
<comment type="caution">
    <text evidence="4">The sequence shown here is derived from an EMBL/GenBank/DDBJ whole genome shotgun (WGS) entry which is preliminary data.</text>
</comment>
<accession>A0A060S9Q2</accession>
<dbReference type="OMA" id="VMATIWD"/>
<gene>
    <name evidence="4" type="ORF">BN946_scf184834.g16</name>
</gene>
<dbReference type="InterPro" id="IPR011992">
    <property type="entry name" value="EF-hand-dom_pair"/>
</dbReference>
<dbReference type="SMART" id="SM00054">
    <property type="entry name" value="EFh"/>
    <property type="match status" value="3"/>
</dbReference>
<dbReference type="HOGENOM" id="CLU_340998_0_0_1"/>
<dbReference type="GO" id="GO:0005886">
    <property type="term" value="C:plasma membrane"/>
    <property type="evidence" value="ECO:0007669"/>
    <property type="project" value="TreeGrafter"/>
</dbReference>
<dbReference type="GO" id="GO:0005509">
    <property type="term" value="F:calcium ion binding"/>
    <property type="evidence" value="ECO:0007669"/>
    <property type="project" value="InterPro"/>
</dbReference>
<evidence type="ECO:0000313" key="4">
    <source>
        <dbReference type="EMBL" id="CDO69009.1"/>
    </source>
</evidence>
<dbReference type="AlphaFoldDB" id="A0A060S9Q2"/>
<proteinExistence type="predicted"/>
<dbReference type="Proteomes" id="UP000029665">
    <property type="component" value="Unassembled WGS sequence"/>
</dbReference>
<keyword evidence="5" id="KW-1185">Reference proteome</keyword>
<name>A0A060S9Q2_PYCCI</name>